<sequence>MFPNDFKHDKSLDGATLCSTDDSVRGEATKDCQNDEHKRNPRREDDSKSAGTRLHSISQTLTGEENSSLTGDVADLRQGLLVHEEPERRRRRLREREKDEKVEGGILALVGIPSQYILSFIADICV</sequence>
<evidence type="ECO:0000256" key="1">
    <source>
        <dbReference type="SAM" id="MobiDB-lite"/>
    </source>
</evidence>
<evidence type="ECO:0000313" key="2">
    <source>
        <dbReference type="EMBL" id="KAK2769167.1"/>
    </source>
</evidence>
<organism evidence="2 3">
    <name type="scientific">Colletotrichum kahawae</name>
    <name type="common">Coffee berry disease fungus</name>
    <dbReference type="NCBI Taxonomy" id="34407"/>
    <lineage>
        <taxon>Eukaryota</taxon>
        <taxon>Fungi</taxon>
        <taxon>Dikarya</taxon>
        <taxon>Ascomycota</taxon>
        <taxon>Pezizomycotina</taxon>
        <taxon>Sordariomycetes</taxon>
        <taxon>Hypocreomycetidae</taxon>
        <taxon>Glomerellales</taxon>
        <taxon>Glomerellaceae</taxon>
        <taxon>Colletotrichum</taxon>
        <taxon>Colletotrichum gloeosporioides species complex</taxon>
    </lineage>
</organism>
<feature type="region of interest" description="Disordered" evidence="1">
    <location>
        <begin position="1"/>
        <end position="98"/>
    </location>
</feature>
<protein>
    <submittedName>
        <fullName evidence="2">Uncharacterized protein</fullName>
    </submittedName>
</protein>
<evidence type="ECO:0000313" key="3">
    <source>
        <dbReference type="Proteomes" id="UP001281614"/>
    </source>
</evidence>
<dbReference type="EMBL" id="VYYT01000112">
    <property type="protein sequence ID" value="KAK2769167.1"/>
    <property type="molecule type" value="Genomic_DNA"/>
</dbReference>
<feature type="compositionally biased region" description="Polar residues" evidence="1">
    <location>
        <begin position="55"/>
        <end position="70"/>
    </location>
</feature>
<accession>A0AAD9YJZ9</accession>
<dbReference type="AlphaFoldDB" id="A0AAD9YJZ9"/>
<feature type="compositionally biased region" description="Basic and acidic residues" evidence="1">
    <location>
        <begin position="22"/>
        <end position="48"/>
    </location>
</feature>
<feature type="compositionally biased region" description="Basic and acidic residues" evidence="1">
    <location>
        <begin position="82"/>
        <end position="98"/>
    </location>
</feature>
<name>A0AAD9YJZ9_COLKA</name>
<proteinExistence type="predicted"/>
<feature type="compositionally biased region" description="Basic and acidic residues" evidence="1">
    <location>
        <begin position="1"/>
        <end position="12"/>
    </location>
</feature>
<reference evidence="2" key="1">
    <citation type="submission" date="2023-02" db="EMBL/GenBank/DDBJ databases">
        <title>Colletotrichum kahawae CIFC_Que2 genome sequencing and assembly.</title>
        <authorList>
            <person name="Baroncelli R."/>
        </authorList>
    </citation>
    <scope>NUCLEOTIDE SEQUENCE</scope>
    <source>
        <strain evidence="2">CIFC_Que2</strain>
    </source>
</reference>
<dbReference type="Proteomes" id="UP001281614">
    <property type="component" value="Unassembled WGS sequence"/>
</dbReference>
<keyword evidence="3" id="KW-1185">Reference proteome</keyword>
<gene>
    <name evidence="2" type="ORF">CKAH01_00774</name>
</gene>
<comment type="caution">
    <text evidence="2">The sequence shown here is derived from an EMBL/GenBank/DDBJ whole genome shotgun (WGS) entry which is preliminary data.</text>
</comment>